<dbReference type="GO" id="GO:0006355">
    <property type="term" value="P:regulation of DNA-templated transcription"/>
    <property type="evidence" value="ECO:0007669"/>
    <property type="project" value="UniProtKB-UniRule"/>
</dbReference>
<reference evidence="3" key="1">
    <citation type="submission" date="2016-04" db="EMBL/GenBank/DDBJ databases">
        <title>Cephalotus genome sequencing.</title>
        <authorList>
            <person name="Fukushima K."/>
            <person name="Hasebe M."/>
            <person name="Fang X."/>
        </authorList>
    </citation>
    <scope>NUCLEOTIDE SEQUENCE [LARGE SCALE GENOMIC DNA]</scope>
    <source>
        <strain evidence="3">cv. St1</strain>
    </source>
</reference>
<dbReference type="PANTHER" id="PTHR31669">
    <property type="entry name" value="PROTEIN FAR1-RELATED SEQUENCE 10-RELATED"/>
    <property type="match status" value="1"/>
</dbReference>
<keyword evidence="1" id="KW-0862">Zinc</keyword>
<evidence type="ECO:0000313" key="2">
    <source>
        <dbReference type="EMBL" id="GAV92225.1"/>
    </source>
</evidence>
<dbReference type="EMBL" id="BDDD01009155">
    <property type="protein sequence ID" value="GAV92225.1"/>
    <property type="molecule type" value="Genomic_DNA"/>
</dbReference>
<comment type="function">
    <text evidence="1">Putative transcription activator involved in regulating light control of development.</text>
</comment>
<keyword evidence="1" id="KW-0863">Zinc-finger</keyword>
<name>A0A1Q3DIJ9_CEPFO</name>
<keyword evidence="1" id="KW-0539">Nucleus</keyword>
<dbReference type="InParanoid" id="A0A1Q3DIJ9"/>
<comment type="subcellular location">
    <subcellularLocation>
        <location evidence="1">Nucleus</location>
    </subcellularLocation>
</comment>
<comment type="caution">
    <text evidence="2">The sequence shown here is derived from an EMBL/GenBank/DDBJ whole genome shotgun (WGS) entry which is preliminary data.</text>
</comment>
<keyword evidence="3" id="KW-1185">Reference proteome</keyword>
<gene>
    <name evidence="2" type="ORF">CFOL_v3_35606</name>
</gene>
<dbReference type="InterPro" id="IPR031052">
    <property type="entry name" value="FHY3/FAR1"/>
</dbReference>
<evidence type="ECO:0000313" key="3">
    <source>
        <dbReference type="Proteomes" id="UP000187406"/>
    </source>
</evidence>
<protein>
    <recommendedName>
        <fullName evidence="1">Protein FAR1-RELATED SEQUENCE</fullName>
    </recommendedName>
</protein>
<dbReference type="Proteomes" id="UP000187406">
    <property type="component" value="Unassembled WGS sequence"/>
</dbReference>
<accession>A0A1Q3DIJ9</accession>
<keyword evidence="1" id="KW-0479">Metal-binding</keyword>
<dbReference type="AlphaFoldDB" id="A0A1Q3DIJ9"/>
<dbReference type="GO" id="GO:0005634">
    <property type="term" value="C:nucleus"/>
    <property type="evidence" value="ECO:0007669"/>
    <property type="project" value="UniProtKB-SubCell"/>
</dbReference>
<dbReference type="OrthoDB" id="1928232at2759"/>
<comment type="similarity">
    <text evidence="1">Belongs to the FHY3/FAR1 family.</text>
</comment>
<evidence type="ECO:0000256" key="1">
    <source>
        <dbReference type="RuleBase" id="RU367018"/>
    </source>
</evidence>
<dbReference type="PANTHER" id="PTHR31669:SF283">
    <property type="entry name" value="PROTEIN FAR1-RELATED SEQUENCE"/>
    <property type="match status" value="1"/>
</dbReference>
<dbReference type="GO" id="GO:0008270">
    <property type="term" value="F:zinc ion binding"/>
    <property type="evidence" value="ECO:0007669"/>
    <property type="project" value="UniProtKB-UniRule"/>
</dbReference>
<proteinExistence type="inferred from homology"/>
<dbReference type="STRING" id="3775.A0A1Q3DIJ9"/>
<organism evidence="2 3">
    <name type="scientific">Cephalotus follicularis</name>
    <name type="common">Albany pitcher plant</name>
    <dbReference type="NCBI Taxonomy" id="3775"/>
    <lineage>
        <taxon>Eukaryota</taxon>
        <taxon>Viridiplantae</taxon>
        <taxon>Streptophyta</taxon>
        <taxon>Embryophyta</taxon>
        <taxon>Tracheophyta</taxon>
        <taxon>Spermatophyta</taxon>
        <taxon>Magnoliopsida</taxon>
        <taxon>eudicotyledons</taxon>
        <taxon>Gunneridae</taxon>
        <taxon>Pentapetalae</taxon>
        <taxon>rosids</taxon>
        <taxon>fabids</taxon>
        <taxon>Oxalidales</taxon>
        <taxon>Cephalotaceae</taxon>
        <taxon>Cephalotus</taxon>
    </lineage>
</organism>
<sequence length="107" mass="13102">MRHAIVSNVYDSLTKEEFEERWNKLIMQYNLEDNAWLFLSWNVNYKRSESMNVFFDKYVNSKTTLKQFVEQYDSALRSKVEKENYADHQSFSSYIPYITHFEIEKQF</sequence>